<reference evidence="14" key="1">
    <citation type="submission" date="2022-10" db="EMBL/GenBank/DDBJ databases">
        <title>Puccinia triticina Genome sequencing and assembly.</title>
        <authorList>
            <person name="Li C."/>
        </authorList>
    </citation>
    <scope>NUCLEOTIDE SEQUENCE</scope>
    <source>
        <strain evidence="14">Pt15</strain>
    </source>
</reference>
<evidence type="ECO:0000256" key="3">
    <source>
        <dbReference type="ARBA" id="ARBA00005667"/>
    </source>
</evidence>
<evidence type="ECO:0000256" key="7">
    <source>
        <dbReference type="ARBA" id="ARBA00022792"/>
    </source>
</evidence>
<dbReference type="Pfam" id="PF08122">
    <property type="entry name" value="NDUF_B12"/>
    <property type="match status" value="1"/>
</dbReference>
<evidence type="ECO:0000256" key="6">
    <source>
        <dbReference type="ARBA" id="ARBA00022692"/>
    </source>
</evidence>
<evidence type="ECO:0008006" key="16">
    <source>
        <dbReference type="Google" id="ProtNLM"/>
    </source>
</evidence>
<keyword evidence="11" id="KW-0472">Membrane</keyword>
<evidence type="ECO:0000313" key="15">
    <source>
        <dbReference type="Proteomes" id="UP001164743"/>
    </source>
</evidence>
<proteinExistence type="inferred from homology"/>
<evidence type="ECO:0000256" key="4">
    <source>
        <dbReference type="ARBA" id="ARBA00022448"/>
    </source>
</evidence>
<keyword evidence="13" id="KW-0732">Signal</keyword>
<evidence type="ECO:0000256" key="13">
    <source>
        <dbReference type="SAM" id="SignalP"/>
    </source>
</evidence>
<comment type="similarity">
    <text evidence="3">Belongs to the complex I NDUFB3 subunit family.</text>
</comment>
<dbReference type="InterPro" id="IPR012576">
    <property type="entry name" value="NDUFB3"/>
</dbReference>
<protein>
    <recommendedName>
        <fullName evidence="16">NADH dehydrogenase [ubiquinone] 1 beta subcomplex subunit 4</fullName>
    </recommendedName>
</protein>
<feature type="chain" id="PRO_5046565676" description="NADH dehydrogenase [ubiquinone] 1 beta subcomplex subunit 4" evidence="13">
    <location>
        <begin position="17"/>
        <end position="166"/>
    </location>
</feature>
<dbReference type="Proteomes" id="UP001164743">
    <property type="component" value="Chromosome 4A"/>
</dbReference>
<evidence type="ECO:0000256" key="1">
    <source>
        <dbReference type="ARBA" id="ARBA00003195"/>
    </source>
</evidence>
<evidence type="ECO:0000256" key="8">
    <source>
        <dbReference type="ARBA" id="ARBA00022982"/>
    </source>
</evidence>
<feature type="region of interest" description="Disordered" evidence="12">
    <location>
        <begin position="17"/>
        <end position="56"/>
    </location>
</feature>
<comment type="function">
    <text evidence="1">Accessory subunit of the mitochondrial membrane respiratory chain NADH dehydrogenase (Complex I), that is believed not to be involved in catalysis. Complex I functions in the transfer of electrons from NADH to the respiratory chain. The immediate electron acceptor for the enzyme is believed to be ubiquinone.</text>
</comment>
<keyword evidence="4" id="KW-0813">Transport</keyword>
<dbReference type="PANTHER" id="PTHR15082">
    <property type="entry name" value="NADH-UBIQUINONE OXIDOREDUCTASE B12 SUBUNIT"/>
    <property type="match status" value="1"/>
</dbReference>
<evidence type="ECO:0000256" key="11">
    <source>
        <dbReference type="ARBA" id="ARBA00023136"/>
    </source>
</evidence>
<evidence type="ECO:0000256" key="10">
    <source>
        <dbReference type="ARBA" id="ARBA00023128"/>
    </source>
</evidence>
<keyword evidence="9" id="KW-1133">Transmembrane helix</keyword>
<keyword evidence="6" id="KW-0812">Transmembrane</keyword>
<organism evidence="14 15">
    <name type="scientific">Puccinia triticina</name>
    <dbReference type="NCBI Taxonomy" id="208348"/>
    <lineage>
        <taxon>Eukaryota</taxon>
        <taxon>Fungi</taxon>
        <taxon>Dikarya</taxon>
        <taxon>Basidiomycota</taxon>
        <taxon>Pucciniomycotina</taxon>
        <taxon>Pucciniomycetes</taxon>
        <taxon>Pucciniales</taxon>
        <taxon>Pucciniaceae</taxon>
        <taxon>Puccinia</taxon>
    </lineage>
</organism>
<evidence type="ECO:0000256" key="5">
    <source>
        <dbReference type="ARBA" id="ARBA00022660"/>
    </source>
</evidence>
<gene>
    <name evidence="14" type="ORF">PtA15_4A219</name>
</gene>
<feature type="signal peptide" evidence="13">
    <location>
        <begin position="1"/>
        <end position="16"/>
    </location>
</feature>
<evidence type="ECO:0000256" key="9">
    <source>
        <dbReference type="ARBA" id="ARBA00022989"/>
    </source>
</evidence>
<keyword evidence="10" id="KW-0496">Mitochondrion</keyword>
<dbReference type="PANTHER" id="PTHR15082:SF2">
    <property type="entry name" value="NADH DEHYDROGENASE [UBIQUINONE] 1 BETA SUBCOMPLEX SUBUNIT 3"/>
    <property type="match status" value="1"/>
</dbReference>
<evidence type="ECO:0000256" key="12">
    <source>
        <dbReference type="SAM" id="MobiDB-lite"/>
    </source>
</evidence>
<keyword evidence="8" id="KW-0249">Electron transport</keyword>
<name>A0ABY7CI15_9BASI</name>
<dbReference type="GeneID" id="77808976"/>
<evidence type="ECO:0000313" key="14">
    <source>
        <dbReference type="EMBL" id="WAQ83771.1"/>
    </source>
</evidence>
<evidence type="ECO:0000256" key="2">
    <source>
        <dbReference type="ARBA" id="ARBA00004298"/>
    </source>
</evidence>
<dbReference type="EMBL" id="CP110424">
    <property type="protein sequence ID" value="WAQ83771.1"/>
    <property type="molecule type" value="Genomic_DNA"/>
</dbReference>
<sequence length="166" mass="17627">MLLATFVIIGLPSANSLSKRRDNGSGTGGPGGNDGGGGSGGSGGSGGGGRGAPTRSRPLVVFSVTSAQVFDYTVGKMGAPNETIYRDPWAKREAWRRHPVFSRRTQIKNMFPGFGLALIAFSGYVAWDNLSSPNSKTIQELRKQSEEQIKHKDSLLGWVTGQGDKK</sequence>
<feature type="compositionally biased region" description="Gly residues" evidence="12">
    <location>
        <begin position="25"/>
        <end position="51"/>
    </location>
</feature>
<comment type="subcellular location">
    <subcellularLocation>
        <location evidence="2">Mitochondrion inner membrane</location>
        <topology evidence="2">Single-pass membrane protein</topology>
        <orientation evidence="2">Matrix side</orientation>
    </subcellularLocation>
</comment>
<keyword evidence="15" id="KW-1185">Reference proteome</keyword>
<accession>A0ABY7CI15</accession>
<keyword evidence="7" id="KW-0999">Mitochondrion inner membrane</keyword>
<keyword evidence="5" id="KW-0679">Respiratory chain</keyword>
<dbReference type="RefSeq" id="XP_053019326.1">
    <property type="nucleotide sequence ID" value="XM_053168081.1"/>
</dbReference>